<name>A0A7S0VUU8_9CRYP</name>
<feature type="region of interest" description="Disordered" evidence="1">
    <location>
        <begin position="1"/>
        <end position="37"/>
    </location>
</feature>
<evidence type="ECO:0000256" key="1">
    <source>
        <dbReference type="SAM" id="MobiDB-lite"/>
    </source>
</evidence>
<dbReference type="AlphaFoldDB" id="A0A7S0VUU8"/>
<dbReference type="EMBL" id="HBFN01020722">
    <property type="protein sequence ID" value="CAD8798414.1"/>
    <property type="molecule type" value="Transcribed_RNA"/>
</dbReference>
<organism evidence="2">
    <name type="scientific">Hemiselmis tepida</name>
    <dbReference type="NCBI Taxonomy" id="464990"/>
    <lineage>
        <taxon>Eukaryota</taxon>
        <taxon>Cryptophyceae</taxon>
        <taxon>Cryptomonadales</taxon>
        <taxon>Hemiselmidaceae</taxon>
        <taxon>Hemiselmis</taxon>
    </lineage>
</organism>
<reference evidence="2" key="1">
    <citation type="submission" date="2021-01" db="EMBL/GenBank/DDBJ databases">
        <authorList>
            <person name="Corre E."/>
            <person name="Pelletier E."/>
            <person name="Niang G."/>
            <person name="Scheremetjew M."/>
            <person name="Finn R."/>
            <person name="Kale V."/>
            <person name="Holt S."/>
            <person name="Cochrane G."/>
            <person name="Meng A."/>
            <person name="Brown T."/>
            <person name="Cohen L."/>
        </authorList>
    </citation>
    <scope>NUCLEOTIDE SEQUENCE</scope>
    <source>
        <strain evidence="2">CCMP443</strain>
    </source>
</reference>
<protein>
    <submittedName>
        <fullName evidence="2">Uncharacterized protein</fullName>
    </submittedName>
</protein>
<gene>
    <name evidence="2" type="ORF">HTEP1355_LOCUS12055</name>
</gene>
<evidence type="ECO:0000313" key="2">
    <source>
        <dbReference type="EMBL" id="CAD8798414.1"/>
    </source>
</evidence>
<accession>A0A7S0VUU8</accession>
<feature type="compositionally biased region" description="Basic and acidic residues" evidence="1">
    <location>
        <begin position="305"/>
        <end position="317"/>
    </location>
</feature>
<feature type="compositionally biased region" description="Low complexity" evidence="1">
    <location>
        <begin position="344"/>
        <end position="355"/>
    </location>
</feature>
<sequence>MGDSARGARSGTSTPRQPFDGMTGGAAMSRQGSAKQDTAQELKMLNWYKLANEAAMKAALVKHKRFKDVPRYNPAAERVRQRATWLDQVIAEEQNKPLELEEQAYKQLMQKEAAAREAAQQRTVERHEKIVKLKDELQAKENRRLKYRKFLAQQDAMRKQALTAAGGVGSSLYGPEEEPEVIEMSADVVASLHSLEQLEERVASIITDEQAKAPGSIVLDLAQAKDVGVSTVRNSSTDTLNAEQITFIKRRTEPRLGQPSQVYYTAKVVPSSERRREAVQARNTFFALDVPERVMMQMHELERVREVDTAKSRESAQARRQALSPDGKPRTLEDVKAQNRAERAQQAQQRELQNQTAREEQDKVDEVIKDWLRGRNRRALKRDKKMRDIMRADRRFLSQLQVSKEIKSSSNPLESTMAGSGSGWTPNVGTQDFSNDDIQAKLDALSVQQRNMEKWKPKKGGTML</sequence>
<feature type="compositionally biased region" description="Basic and acidic residues" evidence="1">
    <location>
        <begin position="327"/>
        <end position="343"/>
    </location>
</feature>
<feature type="region of interest" description="Disordered" evidence="1">
    <location>
        <begin position="305"/>
        <end position="361"/>
    </location>
</feature>
<proteinExistence type="predicted"/>